<dbReference type="FunFam" id="3.40.50.300:FF:000221">
    <property type="entry name" value="Multidrug ABC transporter ATP-binding protein"/>
    <property type="match status" value="1"/>
</dbReference>
<evidence type="ECO:0000256" key="3">
    <source>
        <dbReference type="ARBA" id="ARBA00022475"/>
    </source>
</evidence>
<dbReference type="SMART" id="SM00382">
    <property type="entry name" value="AAA"/>
    <property type="match status" value="1"/>
</dbReference>
<keyword evidence="7 9" id="KW-1133">Transmembrane helix</keyword>
<dbReference type="GO" id="GO:0016887">
    <property type="term" value="F:ATP hydrolysis activity"/>
    <property type="evidence" value="ECO:0007669"/>
    <property type="project" value="InterPro"/>
</dbReference>
<feature type="transmembrane region" description="Helical" evidence="9">
    <location>
        <begin position="30"/>
        <end position="50"/>
    </location>
</feature>
<dbReference type="InterPro" id="IPR011527">
    <property type="entry name" value="ABC1_TM_dom"/>
</dbReference>
<dbReference type="SUPFAM" id="SSF52540">
    <property type="entry name" value="P-loop containing nucleoside triphosphate hydrolases"/>
    <property type="match status" value="1"/>
</dbReference>
<name>H9UL41_SPIAZ</name>
<keyword evidence="4 9" id="KW-0812">Transmembrane</keyword>
<dbReference type="KEGG" id="sfc:Spiaf_2198"/>
<feature type="transmembrane region" description="Helical" evidence="9">
    <location>
        <begin position="169"/>
        <end position="188"/>
    </location>
</feature>
<dbReference type="STRING" id="889378.Spiaf_2198"/>
<comment type="subcellular location">
    <subcellularLocation>
        <location evidence="1">Cell membrane</location>
        <topology evidence="1">Multi-pass membrane protein</topology>
    </subcellularLocation>
</comment>
<dbReference type="EMBL" id="CP003282">
    <property type="protein sequence ID" value="AFG38234.1"/>
    <property type="molecule type" value="Genomic_DNA"/>
</dbReference>
<dbReference type="InterPro" id="IPR017871">
    <property type="entry name" value="ABC_transporter-like_CS"/>
</dbReference>
<dbReference type="PROSITE" id="PS50929">
    <property type="entry name" value="ABC_TM1F"/>
    <property type="match status" value="1"/>
</dbReference>
<evidence type="ECO:0000313" key="12">
    <source>
        <dbReference type="EMBL" id="AFG38234.1"/>
    </source>
</evidence>
<keyword evidence="13" id="KW-1185">Reference proteome</keyword>
<dbReference type="OrthoDB" id="341671at2"/>
<evidence type="ECO:0000256" key="9">
    <source>
        <dbReference type="SAM" id="Phobius"/>
    </source>
</evidence>
<feature type="domain" description="ABC transmembrane type-1" evidence="11">
    <location>
        <begin position="31"/>
        <end position="313"/>
    </location>
</feature>
<dbReference type="SUPFAM" id="SSF90123">
    <property type="entry name" value="ABC transporter transmembrane region"/>
    <property type="match status" value="1"/>
</dbReference>
<evidence type="ECO:0000256" key="8">
    <source>
        <dbReference type="ARBA" id="ARBA00023136"/>
    </source>
</evidence>
<dbReference type="AlphaFoldDB" id="H9UL41"/>
<dbReference type="eggNOG" id="COG1132">
    <property type="taxonomic scope" value="Bacteria"/>
</dbReference>
<evidence type="ECO:0000256" key="2">
    <source>
        <dbReference type="ARBA" id="ARBA00022448"/>
    </source>
</evidence>
<evidence type="ECO:0000256" key="7">
    <source>
        <dbReference type="ARBA" id="ARBA00022989"/>
    </source>
</evidence>
<evidence type="ECO:0000259" key="10">
    <source>
        <dbReference type="PROSITE" id="PS50893"/>
    </source>
</evidence>
<dbReference type="HOGENOM" id="CLU_000604_84_3_12"/>
<feature type="transmembrane region" description="Helical" evidence="9">
    <location>
        <begin position="142"/>
        <end position="163"/>
    </location>
</feature>
<dbReference type="PROSITE" id="PS00211">
    <property type="entry name" value="ABC_TRANSPORTER_1"/>
    <property type="match status" value="1"/>
</dbReference>
<feature type="transmembrane region" description="Helical" evidence="9">
    <location>
        <begin position="280"/>
        <end position="298"/>
    </location>
</feature>
<dbReference type="InterPro" id="IPR003439">
    <property type="entry name" value="ABC_transporter-like_ATP-bd"/>
</dbReference>
<gene>
    <name evidence="12" type="ordered locus">Spiaf_2198</name>
</gene>
<keyword evidence="3" id="KW-1003">Cell membrane</keyword>
<dbReference type="PROSITE" id="PS50893">
    <property type="entry name" value="ABC_TRANSPORTER_2"/>
    <property type="match status" value="1"/>
</dbReference>
<organism evidence="12 13">
    <name type="scientific">Spirochaeta africana (strain ATCC 700263 / DSM 8902 / Z-7692)</name>
    <dbReference type="NCBI Taxonomy" id="889378"/>
    <lineage>
        <taxon>Bacteria</taxon>
        <taxon>Pseudomonadati</taxon>
        <taxon>Spirochaetota</taxon>
        <taxon>Spirochaetia</taxon>
        <taxon>Spirochaetales</taxon>
        <taxon>Spirochaetaceae</taxon>
        <taxon>Spirochaeta</taxon>
    </lineage>
</organism>
<feature type="transmembrane region" description="Helical" evidence="9">
    <location>
        <begin position="70"/>
        <end position="89"/>
    </location>
</feature>
<dbReference type="Pfam" id="PF00664">
    <property type="entry name" value="ABC_membrane"/>
    <property type="match status" value="1"/>
</dbReference>
<protein>
    <submittedName>
        <fullName evidence="12">ABC-type multidrug transport system, ATPase and permease component</fullName>
    </submittedName>
</protein>
<dbReference type="InterPro" id="IPR003593">
    <property type="entry name" value="AAA+_ATPase"/>
</dbReference>
<feature type="transmembrane region" description="Helical" evidence="9">
    <location>
        <begin position="249"/>
        <end position="274"/>
    </location>
</feature>
<dbReference type="PATRIC" id="fig|889378.3.peg.2174"/>
<feature type="domain" description="ABC transporter" evidence="10">
    <location>
        <begin position="357"/>
        <end position="591"/>
    </location>
</feature>
<evidence type="ECO:0000256" key="5">
    <source>
        <dbReference type="ARBA" id="ARBA00022741"/>
    </source>
</evidence>
<dbReference type="PANTHER" id="PTHR43394:SF1">
    <property type="entry name" value="ATP-BINDING CASSETTE SUB-FAMILY B MEMBER 10, MITOCHONDRIAL"/>
    <property type="match status" value="1"/>
</dbReference>
<evidence type="ECO:0000313" key="13">
    <source>
        <dbReference type="Proteomes" id="UP000007383"/>
    </source>
</evidence>
<dbReference type="GO" id="GO:0005886">
    <property type="term" value="C:plasma membrane"/>
    <property type="evidence" value="ECO:0007669"/>
    <property type="project" value="UniProtKB-SubCell"/>
</dbReference>
<keyword evidence="6" id="KW-0067">ATP-binding</keyword>
<dbReference type="Pfam" id="PF00005">
    <property type="entry name" value="ABC_tran"/>
    <property type="match status" value="1"/>
</dbReference>
<dbReference type="PANTHER" id="PTHR43394">
    <property type="entry name" value="ATP-DEPENDENT PERMEASE MDL1, MITOCHONDRIAL"/>
    <property type="match status" value="1"/>
</dbReference>
<sequence length="599" mass="66560">MKHDTLHTGQNRRGIWREILHYTKPYTRRMVLIGVMMVIIALVDGLFPYMTRIAVDSYILPRRADGISGFALQYAALALVQGLNIWVMIRMAGRLEVDLCRDLRQAGFRRLQLLSLSYYDKTPAGWILARLTSDTMRLGETISWGIVDLVWGGAMMIAILGFMLFMHPLLTLVTITVIPPLLLASSWFQRRILAAHRDARRINSEMSAAYNEGITGARTAKTLVREDGSLQEFAAITGRLRSAAVRGSLLSATYLPVVMVLATIGSALAVAFGGNLVLDQAITIGTLIAFLGYTLQFFEPVREIARVLSEFQAAQASAERLVNLINTEPEITDRPEVVARWGDYRSPRQEARIQGRISFDRVSFRYATGEPVLRDFSLEIPAGQSIALVGETGSGKSTIVNLMCRFYEPVAGEIRIDGIEYRDRSQQWLHSQLGYVLQTPQLFSGTIRDNIRFGRLSASDQEIEDAARIVGALPFIQSLSSGMDTVVGEGAAQLSQGQKQLISFARAITADPALLILDEATSSIDTETEVRMQHAVEAVMQGRTSIVIAHRLSTVRNADRILVLEHGRILQDGCHDDLIHQPGLYRALYTRQFLEQPAV</sequence>
<keyword evidence="2" id="KW-0813">Transport</keyword>
<dbReference type="InterPro" id="IPR036640">
    <property type="entry name" value="ABC1_TM_sf"/>
</dbReference>
<keyword evidence="8 9" id="KW-0472">Membrane</keyword>
<dbReference type="InterPro" id="IPR039421">
    <property type="entry name" value="Type_1_exporter"/>
</dbReference>
<dbReference type="RefSeq" id="WP_014456217.1">
    <property type="nucleotide sequence ID" value="NC_017098.1"/>
</dbReference>
<dbReference type="GO" id="GO:0015421">
    <property type="term" value="F:ABC-type oligopeptide transporter activity"/>
    <property type="evidence" value="ECO:0007669"/>
    <property type="project" value="TreeGrafter"/>
</dbReference>
<dbReference type="CDD" id="cd18540">
    <property type="entry name" value="ABC_6TM_exporter_like"/>
    <property type="match status" value="1"/>
</dbReference>
<reference evidence="13" key="1">
    <citation type="journal article" date="2013" name="Stand. Genomic Sci.">
        <title>Complete genome sequence of the halophilic bacterium Spirochaeta africana type strain (Z-7692(T)) from the alkaline Lake Magadi in the East African Rift.</title>
        <authorList>
            <person name="Liolos K."/>
            <person name="Abt B."/>
            <person name="Scheuner C."/>
            <person name="Teshima H."/>
            <person name="Held B."/>
            <person name="Lapidus A."/>
            <person name="Nolan M."/>
            <person name="Lucas S."/>
            <person name="Deshpande S."/>
            <person name="Cheng J.F."/>
            <person name="Tapia R."/>
            <person name="Goodwin L.A."/>
            <person name="Pitluck S."/>
            <person name="Pagani I."/>
            <person name="Ivanova N."/>
            <person name="Mavromatis K."/>
            <person name="Mikhailova N."/>
            <person name="Huntemann M."/>
            <person name="Pati A."/>
            <person name="Chen A."/>
            <person name="Palaniappan K."/>
            <person name="Land M."/>
            <person name="Rohde M."/>
            <person name="Tindall B.J."/>
            <person name="Detter J.C."/>
            <person name="Goker M."/>
            <person name="Bristow J."/>
            <person name="Eisen J.A."/>
            <person name="Markowitz V."/>
            <person name="Hugenholtz P."/>
            <person name="Woyke T."/>
            <person name="Klenk H.P."/>
            <person name="Kyrpides N.C."/>
        </authorList>
    </citation>
    <scope>NUCLEOTIDE SEQUENCE</scope>
    <source>
        <strain evidence="13">ATCC 700263 / DSM 8902 / Z-7692</strain>
    </source>
</reference>
<evidence type="ECO:0000256" key="6">
    <source>
        <dbReference type="ARBA" id="ARBA00022840"/>
    </source>
</evidence>
<dbReference type="GO" id="GO:0005524">
    <property type="term" value="F:ATP binding"/>
    <property type="evidence" value="ECO:0007669"/>
    <property type="project" value="UniProtKB-KW"/>
</dbReference>
<dbReference type="Proteomes" id="UP000007383">
    <property type="component" value="Chromosome"/>
</dbReference>
<proteinExistence type="predicted"/>
<dbReference type="InterPro" id="IPR027417">
    <property type="entry name" value="P-loop_NTPase"/>
</dbReference>
<dbReference type="Gene3D" id="1.20.1560.10">
    <property type="entry name" value="ABC transporter type 1, transmembrane domain"/>
    <property type="match status" value="1"/>
</dbReference>
<dbReference type="Gene3D" id="3.40.50.300">
    <property type="entry name" value="P-loop containing nucleotide triphosphate hydrolases"/>
    <property type="match status" value="1"/>
</dbReference>
<accession>H9UL41</accession>
<evidence type="ECO:0000256" key="4">
    <source>
        <dbReference type="ARBA" id="ARBA00022692"/>
    </source>
</evidence>
<keyword evidence="5" id="KW-0547">Nucleotide-binding</keyword>
<evidence type="ECO:0000259" key="11">
    <source>
        <dbReference type="PROSITE" id="PS50929"/>
    </source>
</evidence>
<dbReference type="CDD" id="cd03254">
    <property type="entry name" value="ABCC_Glucan_exporter_like"/>
    <property type="match status" value="1"/>
</dbReference>
<evidence type="ECO:0000256" key="1">
    <source>
        <dbReference type="ARBA" id="ARBA00004651"/>
    </source>
</evidence>